<dbReference type="AlphaFoldDB" id="A0A1B2EKW5"/>
<dbReference type="OrthoDB" id="123525at2"/>
<evidence type="ECO:0000313" key="1">
    <source>
        <dbReference type="EMBL" id="ANY80634.1"/>
    </source>
</evidence>
<gene>
    <name evidence="1" type="ORF">BB934_22365</name>
</gene>
<sequence length="511" mass="55864">MAVSSALQRLHLTVFESSTTLSKRYSFDEASQTITKTASAQMIEGHAERRFLKLDRICIFALECLRLGLDELGTHQAIGLGILRDGVVRSVITTLGQLARMPEHDEPDVRARSLSHFTFHDGPGLLLIDNDNGRNTADLLAAVCPPMRGVASLTRAAMSASVIHPGLGLAVPSAGEHVYCILDDQRCSKEALEILHKACFVAGHGRIDLSRAGSFLQRSAVDRAVGSPERLVFEGRPIVESPLIVRERPFVARGGDVLRIAELRAWAEARDIAARYRECVIALESDPDLIERRRAVQAAHRATLEEHHRQAGMPVAEARRKAERTVRSLARSSLKSGVIRLDPDDVFVTRDRGRVSYRVMLADPAAWEGCTGFDPEEGESYGHCASIVYRSATNGLLIYSQAHGGRTFVVDPILTRDHERTLSRLKCGLIRARMFWPAVALPDLLQAISAEPREQMRPLARPLVRMALAQGLSPDDGRAVALACGCDEAAARILTAPHTASPSSTRAGDQP</sequence>
<name>A0A1B2EKW5_9HYPH</name>
<organism evidence="1">
    <name type="scientific">Microvirga ossetica</name>
    <dbReference type="NCBI Taxonomy" id="1882682"/>
    <lineage>
        <taxon>Bacteria</taxon>
        <taxon>Pseudomonadati</taxon>
        <taxon>Pseudomonadota</taxon>
        <taxon>Alphaproteobacteria</taxon>
        <taxon>Hyphomicrobiales</taxon>
        <taxon>Methylobacteriaceae</taxon>
        <taxon>Microvirga</taxon>
    </lineage>
</organism>
<proteinExistence type="predicted"/>
<protein>
    <submittedName>
        <fullName evidence="1">Uncharacterized protein</fullName>
    </submittedName>
</protein>
<dbReference type="EMBL" id="CP016616">
    <property type="protein sequence ID" value="ANY80634.1"/>
    <property type="molecule type" value="Genomic_DNA"/>
</dbReference>
<accession>A0A1B2EKW5</accession>
<reference evidence="1" key="1">
    <citation type="submission" date="2016-07" db="EMBL/GenBank/DDBJ databases">
        <title>Microvirga ossetica sp. nov. a new species of rhizobia isolated from root nodules of the legume species Vicia alpestris Steven originated from North Ossetia region in the Caucasus.</title>
        <authorList>
            <person name="Safronova V.I."/>
            <person name="Kuznetsova I.G."/>
            <person name="Sazanova A.L."/>
            <person name="Belimov A."/>
            <person name="Andronov E."/>
            <person name="Osledkin Y.S."/>
            <person name="Onishchuk O.P."/>
            <person name="Kurchak O.N."/>
            <person name="Shaposhnikov A.I."/>
            <person name="Willems A."/>
            <person name="Tikhonovich I.A."/>
        </authorList>
    </citation>
    <scope>NUCLEOTIDE SEQUENCE [LARGE SCALE GENOMIC DNA]</scope>
    <source>
        <strain evidence="1">V5/3M</strain>
    </source>
</reference>
<dbReference type="KEGG" id="moc:BB934_22365"/>
<dbReference type="RefSeq" id="WP_099511669.1">
    <property type="nucleotide sequence ID" value="NZ_CP016616.1"/>
</dbReference>